<accession>C7NTJ5</accession>
<proteinExistence type="predicted"/>
<evidence type="ECO:0000256" key="1">
    <source>
        <dbReference type="SAM" id="Phobius"/>
    </source>
</evidence>
<organism evidence="2 3">
    <name type="scientific">Halorhabdus utahensis (strain DSM 12940 / JCM 11049 / AX-2)</name>
    <dbReference type="NCBI Taxonomy" id="519442"/>
    <lineage>
        <taxon>Archaea</taxon>
        <taxon>Methanobacteriati</taxon>
        <taxon>Methanobacteriota</taxon>
        <taxon>Stenosarchaea group</taxon>
        <taxon>Halobacteria</taxon>
        <taxon>Halobacteriales</taxon>
        <taxon>Haloarculaceae</taxon>
        <taxon>Halorhabdus</taxon>
    </lineage>
</organism>
<sequence length="62" mass="7226">MILGLLGWGIELLKLPYVKELNQKGNLSYKEKRNGRRWSKILRGLRFVLPITFIIISAMILL</sequence>
<gene>
    <name evidence="2" type="ordered locus">Huta_2017</name>
</gene>
<keyword evidence="3" id="KW-1185">Reference proteome</keyword>
<evidence type="ECO:0000313" key="2">
    <source>
        <dbReference type="EMBL" id="ACV12185.1"/>
    </source>
</evidence>
<dbReference type="Proteomes" id="UP000002071">
    <property type="component" value="Chromosome"/>
</dbReference>
<keyword evidence="1" id="KW-0812">Transmembrane</keyword>
<dbReference type="EMBL" id="CP001687">
    <property type="protein sequence ID" value="ACV12185.1"/>
    <property type="molecule type" value="Genomic_DNA"/>
</dbReference>
<feature type="transmembrane region" description="Helical" evidence="1">
    <location>
        <begin position="41"/>
        <end position="61"/>
    </location>
</feature>
<dbReference type="KEGG" id="hut:Huta_2017"/>
<protein>
    <submittedName>
        <fullName evidence="2">Uncharacterized protein</fullName>
    </submittedName>
</protein>
<evidence type="ECO:0000313" key="3">
    <source>
        <dbReference type="Proteomes" id="UP000002071"/>
    </source>
</evidence>
<keyword evidence="1" id="KW-1133">Transmembrane helix</keyword>
<name>C7NTJ5_HALUD</name>
<dbReference type="AlphaFoldDB" id="C7NTJ5"/>
<dbReference type="HOGENOM" id="CLU_2893180_0_0_2"/>
<reference evidence="2 3" key="1">
    <citation type="journal article" date="2009" name="Stand. Genomic Sci.">
        <title>Complete genome sequence of Halorhabdus utahensis type strain (AX-2).</title>
        <authorList>
            <person name="Anderson I."/>
            <person name="Tindall B.J."/>
            <person name="Pomrenke H."/>
            <person name="Goker M."/>
            <person name="Lapidus A."/>
            <person name="Nolan M."/>
            <person name="Copeland A."/>
            <person name="Glavina Del Rio T."/>
            <person name="Chen F."/>
            <person name="Tice H."/>
            <person name="Cheng J.F."/>
            <person name="Lucas S."/>
            <person name="Chertkov O."/>
            <person name="Bruce D."/>
            <person name="Brettin T."/>
            <person name="Detter J.C."/>
            <person name="Han C."/>
            <person name="Goodwin L."/>
            <person name="Land M."/>
            <person name="Hauser L."/>
            <person name="Chang Y.J."/>
            <person name="Jeffries C.D."/>
            <person name="Pitluck S."/>
            <person name="Pati A."/>
            <person name="Mavromatis K."/>
            <person name="Ivanova N."/>
            <person name="Ovchinnikova G."/>
            <person name="Chen A."/>
            <person name="Palaniappan K."/>
            <person name="Chain P."/>
            <person name="Rohde M."/>
            <person name="Bristow J."/>
            <person name="Eisen J.A."/>
            <person name="Markowitz V."/>
            <person name="Hugenholtz P."/>
            <person name="Kyrpides N.C."/>
            <person name="Klenk H.P."/>
        </authorList>
    </citation>
    <scope>NUCLEOTIDE SEQUENCE [LARGE SCALE GENOMIC DNA]</scope>
    <source>
        <strain evidence="3">DSM 12940 / JCM 11049 / AX-2</strain>
    </source>
</reference>
<keyword evidence="1" id="KW-0472">Membrane</keyword>
<dbReference type="STRING" id="519442.Huta_2017"/>